<gene>
    <name evidence="7" type="ORF">HCZ30_11525</name>
</gene>
<keyword evidence="5" id="KW-1133">Transmembrane helix</keyword>
<dbReference type="InterPro" id="IPR013587">
    <property type="entry name" value="Nitrate/nitrite_sensing"/>
</dbReference>
<evidence type="ECO:0000259" key="6">
    <source>
        <dbReference type="PROSITE" id="PS50111"/>
    </source>
</evidence>
<evidence type="ECO:0000256" key="5">
    <source>
        <dbReference type="SAM" id="Phobius"/>
    </source>
</evidence>
<keyword evidence="3" id="KW-0807">Transducer</keyword>
<reference evidence="7 8" key="1">
    <citation type="submission" date="2020-03" db="EMBL/GenBank/DDBJ databases">
        <title>Bacterial isolates of synthetic phycosphere.</title>
        <authorList>
            <person name="Fu H."/>
            <person name="Moran M.A."/>
        </authorList>
    </citation>
    <scope>NUCLEOTIDE SEQUENCE [LARGE SCALE GENOMIC DNA]</scope>
    <source>
        <strain evidence="7 8">HF1</strain>
    </source>
</reference>
<name>A0ABX0W054_9RHOB</name>
<dbReference type="PANTHER" id="PTHR43531">
    <property type="entry name" value="PROTEIN ICFG"/>
    <property type="match status" value="1"/>
</dbReference>
<dbReference type="Pfam" id="PF08376">
    <property type="entry name" value="NIT"/>
    <property type="match status" value="1"/>
</dbReference>
<dbReference type="PRINTS" id="PR00260">
    <property type="entry name" value="CHEMTRNSDUCR"/>
</dbReference>
<keyword evidence="8" id="KW-1185">Reference proteome</keyword>
<feature type="transmembrane region" description="Helical" evidence="5">
    <location>
        <begin position="308"/>
        <end position="329"/>
    </location>
</feature>
<comment type="similarity">
    <text evidence="2">Belongs to the methyl-accepting chemotaxis (MCP) protein family.</text>
</comment>
<organism evidence="7 8">
    <name type="scientific">Marivivens donghaensis</name>
    <dbReference type="NCBI Taxonomy" id="1699413"/>
    <lineage>
        <taxon>Bacteria</taxon>
        <taxon>Pseudomonadati</taxon>
        <taxon>Pseudomonadota</taxon>
        <taxon>Alphaproteobacteria</taxon>
        <taxon>Rhodobacterales</taxon>
        <taxon>Paracoccaceae</taxon>
        <taxon>Marivivens group</taxon>
        <taxon>Marivivens</taxon>
    </lineage>
</organism>
<dbReference type="PROSITE" id="PS50111">
    <property type="entry name" value="CHEMOTAXIS_TRANSDUC_2"/>
    <property type="match status" value="1"/>
</dbReference>
<feature type="region of interest" description="Disordered" evidence="4">
    <location>
        <begin position="597"/>
        <end position="635"/>
    </location>
</feature>
<feature type="compositionally biased region" description="Basic and acidic residues" evidence="4">
    <location>
        <begin position="597"/>
        <end position="607"/>
    </location>
</feature>
<evidence type="ECO:0000313" key="8">
    <source>
        <dbReference type="Proteomes" id="UP000709466"/>
    </source>
</evidence>
<sequence length="635" mass="70070">MSRLFRHITLNWSTFWRHMLLGGLPLVFGIVIALSYAGNRYKEFADVQGLEEMLETVTVVNAVVHAMQAERGRSAGFLASGGHNGGEEMIAQRAVVDEHFEAWRAFEIGAVPPQFAAYYDEVKAVDEEVVRIRSKVDGKIITGPEMVEVYKDIIARLQHLSDLMAQLTQEPTLAVYLDGYNALLRAKEQTGLQRAIDTRIATQLSFTNSDYDLFVIHRTLLQAYLDQYDQIPDPVVQKSYEDFLASPENLAVLDIQEKAKRYTFDLTPSEVFALHTDRVNLLFDAEHQLWDIIMEKEAALSVTAWRSLVLTVAGGLLCIILSAVIIYGFTKFNAEVMGEIVGAAVKMTEGDYDVELPKPGTNGLSTLISTLVVFRDKIKKNRDEALARQDARQRELEEVKIRAENGRSRSDRISRDIEHTAQSTEELAQSVNSALKSTETANIRVGEMRDMAYEGTHITQNAIEAMDRIRKASDKITSIIKIIDEIAFQTNLLALNARVEAARAGPAGRGFAVVATEVQQLAARSARAAGDVSELIEQAAKEISDGVVIVEQSGSALDELAAGAGEIAALVESLTSVSRQQSATLDEINDATMRLDSEMRSLSRELTSEDSAEDDPMNLTPANDWPDDAATARSA</sequence>
<dbReference type="RefSeq" id="WP_167638444.1">
    <property type="nucleotide sequence ID" value="NZ_JAATOP010000007.1"/>
</dbReference>
<keyword evidence="1" id="KW-0145">Chemotaxis</keyword>
<keyword evidence="5" id="KW-0472">Membrane</keyword>
<dbReference type="InterPro" id="IPR051310">
    <property type="entry name" value="MCP_chemotaxis"/>
</dbReference>
<comment type="caution">
    <text evidence="7">The sequence shown here is derived from an EMBL/GenBank/DDBJ whole genome shotgun (WGS) entry which is preliminary data.</text>
</comment>
<feature type="transmembrane region" description="Helical" evidence="5">
    <location>
        <begin position="15"/>
        <end position="37"/>
    </location>
</feature>
<dbReference type="Gene3D" id="1.10.287.950">
    <property type="entry name" value="Methyl-accepting chemotaxis protein"/>
    <property type="match status" value="1"/>
</dbReference>
<dbReference type="SMART" id="SM00283">
    <property type="entry name" value="MA"/>
    <property type="match status" value="1"/>
</dbReference>
<dbReference type="InterPro" id="IPR004090">
    <property type="entry name" value="Chemotax_Me-accpt_rcpt"/>
</dbReference>
<protein>
    <recommendedName>
        <fullName evidence="6">Methyl-accepting transducer domain-containing protein</fullName>
    </recommendedName>
</protein>
<dbReference type="EMBL" id="JAATOP010000007">
    <property type="protein sequence ID" value="NIY73060.1"/>
    <property type="molecule type" value="Genomic_DNA"/>
</dbReference>
<evidence type="ECO:0000256" key="2">
    <source>
        <dbReference type="ARBA" id="ARBA00029447"/>
    </source>
</evidence>
<feature type="domain" description="Methyl-accepting transducer" evidence="6">
    <location>
        <begin position="388"/>
        <end position="610"/>
    </location>
</feature>
<dbReference type="Proteomes" id="UP000709466">
    <property type="component" value="Unassembled WGS sequence"/>
</dbReference>
<dbReference type="PANTHER" id="PTHR43531:SF11">
    <property type="entry name" value="METHYL-ACCEPTING CHEMOTAXIS PROTEIN 3"/>
    <property type="match status" value="1"/>
</dbReference>
<evidence type="ECO:0000256" key="4">
    <source>
        <dbReference type="SAM" id="MobiDB-lite"/>
    </source>
</evidence>
<evidence type="ECO:0000256" key="3">
    <source>
        <dbReference type="PROSITE-ProRule" id="PRU00284"/>
    </source>
</evidence>
<dbReference type="SUPFAM" id="SSF58104">
    <property type="entry name" value="Methyl-accepting chemotaxis protein (MCP) signaling domain"/>
    <property type="match status" value="1"/>
</dbReference>
<evidence type="ECO:0000256" key="1">
    <source>
        <dbReference type="ARBA" id="ARBA00022500"/>
    </source>
</evidence>
<dbReference type="InterPro" id="IPR004089">
    <property type="entry name" value="MCPsignal_dom"/>
</dbReference>
<proteinExistence type="inferred from homology"/>
<accession>A0ABX0W054</accession>
<keyword evidence="5" id="KW-0812">Transmembrane</keyword>
<dbReference type="Pfam" id="PF00015">
    <property type="entry name" value="MCPsignal"/>
    <property type="match status" value="1"/>
</dbReference>
<evidence type="ECO:0000313" key="7">
    <source>
        <dbReference type="EMBL" id="NIY73060.1"/>
    </source>
</evidence>